<evidence type="ECO:0000313" key="9">
    <source>
        <dbReference type="EMBL" id="SFP98022.1"/>
    </source>
</evidence>
<keyword evidence="10" id="KW-1185">Reference proteome</keyword>
<keyword evidence="3 6" id="KW-0731">Sigma factor</keyword>
<evidence type="ECO:0000256" key="2">
    <source>
        <dbReference type="ARBA" id="ARBA00023015"/>
    </source>
</evidence>
<dbReference type="PROSITE" id="PS01063">
    <property type="entry name" value="SIGMA70_ECF"/>
    <property type="match status" value="1"/>
</dbReference>
<evidence type="ECO:0000256" key="5">
    <source>
        <dbReference type="ARBA" id="ARBA00023163"/>
    </source>
</evidence>
<proteinExistence type="inferred from homology"/>
<keyword evidence="5 6" id="KW-0804">Transcription</keyword>
<dbReference type="GO" id="GO:0006352">
    <property type="term" value="P:DNA-templated transcription initiation"/>
    <property type="evidence" value="ECO:0007669"/>
    <property type="project" value="InterPro"/>
</dbReference>
<dbReference type="PANTHER" id="PTHR43133:SF60">
    <property type="entry name" value="RNA POLYMERASE SIGMA FACTOR SIGV"/>
    <property type="match status" value="1"/>
</dbReference>
<dbReference type="STRING" id="126156.SAMN05421670_0518"/>
<dbReference type="InterPro" id="IPR039425">
    <property type="entry name" value="RNA_pol_sigma-70-like"/>
</dbReference>
<dbReference type="Proteomes" id="UP000198734">
    <property type="component" value="Unassembled WGS sequence"/>
</dbReference>
<dbReference type="GO" id="GO:0016987">
    <property type="term" value="F:sigma factor activity"/>
    <property type="evidence" value="ECO:0007669"/>
    <property type="project" value="UniProtKB-KW"/>
</dbReference>
<evidence type="ECO:0000313" key="10">
    <source>
        <dbReference type="Proteomes" id="UP000198734"/>
    </source>
</evidence>
<dbReference type="InterPro" id="IPR007627">
    <property type="entry name" value="RNA_pol_sigma70_r2"/>
</dbReference>
<gene>
    <name evidence="9" type="ORF">SAMN05421670_0518</name>
</gene>
<evidence type="ECO:0000259" key="7">
    <source>
        <dbReference type="Pfam" id="PF04542"/>
    </source>
</evidence>
<sequence length="188" mass="22474">MEEELKWIQEVLTGNKQAYSHIIDKYKNLLYATVLRMTKNPQIAQDLVQEAFIKVYHQLGKFDHKGSFSSWIYRVTINHCMDEFRKKSYQLKQVQINEERVEDSNHPEIILLKKEKSRQLERLISTLPEDERLIILLRYVNELSYEEISELVEVPLSGVRNKLHRAKKKMRETINREGGYFYELSEGR</sequence>
<dbReference type="InterPro" id="IPR036388">
    <property type="entry name" value="WH-like_DNA-bd_sf"/>
</dbReference>
<evidence type="ECO:0000256" key="3">
    <source>
        <dbReference type="ARBA" id="ARBA00023082"/>
    </source>
</evidence>
<dbReference type="RefSeq" id="WP_093533890.1">
    <property type="nucleotide sequence ID" value="NZ_FOXU01000001.1"/>
</dbReference>
<accession>A0A1I5US41</accession>
<dbReference type="SUPFAM" id="SSF88659">
    <property type="entry name" value="Sigma3 and sigma4 domains of RNA polymerase sigma factors"/>
    <property type="match status" value="1"/>
</dbReference>
<evidence type="ECO:0000256" key="4">
    <source>
        <dbReference type="ARBA" id="ARBA00023125"/>
    </source>
</evidence>
<protein>
    <recommendedName>
        <fullName evidence="6">RNA polymerase sigma factor</fullName>
    </recommendedName>
</protein>
<keyword evidence="2 6" id="KW-0805">Transcription regulation</keyword>
<evidence type="ECO:0000259" key="8">
    <source>
        <dbReference type="Pfam" id="PF08281"/>
    </source>
</evidence>
<organism evidence="9 10">
    <name type="scientific">Psychrobacillus psychrotolerans</name>
    <dbReference type="NCBI Taxonomy" id="126156"/>
    <lineage>
        <taxon>Bacteria</taxon>
        <taxon>Bacillati</taxon>
        <taxon>Bacillota</taxon>
        <taxon>Bacilli</taxon>
        <taxon>Bacillales</taxon>
        <taxon>Bacillaceae</taxon>
        <taxon>Psychrobacillus</taxon>
    </lineage>
</organism>
<dbReference type="InterPro" id="IPR014284">
    <property type="entry name" value="RNA_pol_sigma-70_dom"/>
</dbReference>
<dbReference type="InterPro" id="IPR013249">
    <property type="entry name" value="RNA_pol_sigma70_r4_t2"/>
</dbReference>
<dbReference type="EMBL" id="FOXU01000001">
    <property type="protein sequence ID" value="SFP98022.1"/>
    <property type="molecule type" value="Genomic_DNA"/>
</dbReference>
<dbReference type="Pfam" id="PF04542">
    <property type="entry name" value="Sigma70_r2"/>
    <property type="match status" value="1"/>
</dbReference>
<dbReference type="InterPro" id="IPR000838">
    <property type="entry name" value="RNA_pol_sigma70_ECF_CS"/>
</dbReference>
<evidence type="ECO:0000256" key="1">
    <source>
        <dbReference type="ARBA" id="ARBA00010641"/>
    </source>
</evidence>
<evidence type="ECO:0000256" key="6">
    <source>
        <dbReference type="RuleBase" id="RU000716"/>
    </source>
</evidence>
<dbReference type="GO" id="GO:0006950">
    <property type="term" value="P:response to stress"/>
    <property type="evidence" value="ECO:0007669"/>
    <property type="project" value="UniProtKB-ARBA"/>
</dbReference>
<dbReference type="InterPro" id="IPR013325">
    <property type="entry name" value="RNA_pol_sigma_r2"/>
</dbReference>
<dbReference type="OrthoDB" id="9785675at2"/>
<dbReference type="Pfam" id="PF08281">
    <property type="entry name" value="Sigma70_r4_2"/>
    <property type="match status" value="1"/>
</dbReference>
<dbReference type="Gene3D" id="1.10.1740.10">
    <property type="match status" value="1"/>
</dbReference>
<dbReference type="Gene3D" id="1.10.10.10">
    <property type="entry name" value="Winged helix-like DNA-binding domain superfamily/Winged helix DNA-binding domain"/>
    <property type="match status" value="1"/>
</dbReference>
<dbReference type="NCBIfam" id="TIGR02937">
    <property type="entry name" value="sigma70-ECF"/>
    <property type="match status" value="1"/>
</dbReference>
<dbReference type="PANTHER" id="PTHR43133">
    <property type="entry name" value="RNA POLYMERASE ECF-TYPE SIGMA FACTO"/>
    <property type="match status" value="1"/>
</dbReference>
<dbReference type="CDD" id="cd06171">
    <property type="entry name" value="Sigma70_r4"/>
    <property type="match status" value="1"/>
</dbReference>
<reference evidence="10" key="1">
    <citation type="submission" date="2016-10" db="EMBL/GenBank/DDBJ databases">
        <authorList>
            <person name="Varghese N."/>
            <person name="Submissions S."/>
        </authorList>
    </citation>
    <scope>NUCLEOTIDE SEQUENCE [LARGE SCALE GENOMIC DNA]</scope>
    <source>
        <strain evidence="10">DSM 11706</strain>
    </source>
</reference>
<dbReference type="InterPro" id="IPR013324">
    <property type="entry name" value="RNA_pol_sigma_r3/r4-like"/>
</dbReference>
<feature type="domain" description="RNA polymerase sigma-70 region 2" evidence="7">
    <location>
        <begin position="23"/>
        <end position="88"/>
    </location>
</feature>
<comment type="similarity">
    <text evidence="1 6">Belongs to the sigma-70 factor family. ECF subfamily.</text>
</comment>
<dbReference type="AlphaFoldDB" id="A0A1I5US41"/>
<dbReference type="GO" id="GO:0003677">
    <property type="term" value="F:DNA binding"/>
    <property type="evidence" value="ECO:0007669"/>
    <property type="project" value="UniProtKB-KW"/>
</dbReference>
<dbReference type="SUPFAM" id="SSF88946">
    <property type="entry name" value="Sigma2 domain of RNA polymerase sigma factors"/>
    <property type="match status" value="1"/>
</dbReference>
<keyword evidence="4 6" id="KW-0238">DNA-binding</keyword>
<feature type="domain" description="RNA polymerase sigma factor 70 region 4 type 2" evidence="8">
    <location>
        <begin position="118"/>
        <end position="170"/>
    </location>
</feature>
<name>A0A1I5US41_9BACI</name>